<organism evidence="1">
    <name type="scientific">Spironucleus salmonicida</name>
    <dbReference type="NCBI Taxonomy" id="348837"/>
    <lineage>
        <taxon>Eukaryota</taxon>
        <taxon>Metamonada</taxon>
        <taxon>Diplomonadida</taxon>
        <taxon>Hexamitidae</taxon>
        <taxon>Hexamitinae</taxon>
        <taxon>Spironucleus</taxon>
    </lineage>
</organism>
<evidence type="ECO:0000313" key="1">
    <source>
        <dbReference type="EMBL" id="EST42834.1"/>
    </source>
</evidence>
<sequence length="50" mass="5623">MEDTHMKMVTQNILALINDSEDMVYKLGRISGVLEEIEIRISSMAQAIAL</sequence>
<reference evidence="1" key="1">
    <citation type="journal article" date="2014" name="PLoS Genet.">
        <title>The Genome of Spironucleus salmonicida Highlights a Fish Pathogen Adapted to Fluctuating Environments.</title>
        <authorList>
            <person name="Xu F."/>
            <person name="Jerlstrom-Hultqvist J."/>
            <person name="Einarsson E."/>
            <person name="Astvaldsson A."/>
            <person name="Svard S.G."/>
            <person name="Andersson J.O."/>
        </authorList>
    </citation>
    <scope>NUCLEOTIDE SEQUENCE</scope>
</reference>
<dbReference type="AlphaFoldDB" id="V6LPZ9"/>
<gene>
    <name evidence="1" type="ORF">SS50377_17519</name>
</gene>
<name>V6LPZ9_9EUKA</name>
<accession>V6LPZ9</accession>
<proteinExistence type="predicted"/>
<dbReference type="VEuPathDB" id="GiardiaDB:SS50377_26217"/>
<dbReference type="EMBL" id="KI546153">
    <property type="protein sequence ID" value="EST42834.1"/>
    <property type="molecule type" value="Genomic_DNA"/>
</dbReference>
<protein>
    <submittedName>
        <fullName evidence="1">Uncharacterized protein</fullName>
    </submittedName>
</protein>